<dbReference type="InterPro" id="IPR013216">
    <property type="entry name" value="Methyltransf_11"/>
</dbReference>
<reference evidence="2 3" key="1">
    <citation type="submission" date="2022-06" db="EMBL/GenBank/DDBJ databases">
        <title>Mycolicibacterium sp. CAU 1645 isolated from seawater.</title>
        <authorList>
            <person name="Kim W."/>
        </authorList>
    </citation>
    <scope>NUCLEOTIDE SEQUENCE [LARGE SCALE GENOMIC DNA]</scope>
    <source>
        <strain evidence="2 3">CAU 1645</strain>
    </source>
</reference>
<dbReference type="InterPro" id="IPR029063">
    <property type="entry name" value="SAM-dependent_MTases_sf"/>
</dbReference>
<dbReference type="GO" id="GO:0032259">
    <property type="term" value="P:methylation"/>
    <property type="evidence" value="ECO:0007669"/>
    <property type="project" value="UniProtKB-KW"/>
</dbReference>
<evidence type="ECO:0000313" key="2">
    <source>
        <dbReference type="EMBL" id="MCP9276558.1"/>
    </source>
</evidence>
<keyword evidence="2" id="KW-0489">Methyltransferase</keyword>
<dbReference type="Proteomes" id="UP001651690">
    <property type="component" value="Unassembled WGS sequence"/>
</dbReference>
<sequence>MSDPVTISFDRAAHLYDRTRGLPEEIQARAAELIVETTAATTSETRFFEHGIGSGRIALPLVRRGFDFTGVDVSVKMLEQLRANLEPQHAARLHLHTADIRALPFEHDSFDVAISAHVLHLVPEWEAALDELIRVLRPGGTLCYCHEPHDESGPTRSMDRKWKQILARLGHDASSPGAWGPQVIDTLTHLGDQVQRLQVGSWDRPITRAGLLVRYEHRTNSPEWSVPEALYQPALEELQDWASTKYPSPDEPLVDPGTFEIIFARFGAQSSAPH</sequence>
<accession>A0ABT1MBK9</accession>
<comment type="caution">
    <text evidence="2">The sequence shown here is derived from an EMBL/GenBank/DDBJ whole genome shotgun (WGS) entry which is preliminary data.</text>
</comment>
<dbReference type="CDD" id="cd02440">
    <property type="entry name" value="AdoMet_MTases"/>
    <property type="match status" value="1"/>
</dbReference>
<dbReference type="Gene3D" id="3.40.50.150">
    <property type="entry name" value="Vaccinia Virus protein VP39"/>
    <property type="match status" value="1"/>
</dbReference>
<organism evidence="2 3">
    <name type="scientific">Mycolicibacterium arenosum</name>
    <dbReference type="NCBI Taxonomy" id="2952157"/>
    <lineage>
        <taxon>Bacteria</taxon>
        <taxon>Bacillati</taxon>
        <taxon>Actinomycetota</taxon>
        <taxon>Actinomycetes</taxon>
        <taxon>Mycobacteriales</taxon>
        <taxon>Mycobacteriaceae</taxon>
        <taxon>Mycolicibacterium</taxon>
    </lineage>
</organism>
<dbReference type="Gene3D" id="1.10.8.900">
    <property type="match status" value="1"/>
</dbReference>
<dbReference type="EMBL" id="JANDBD010000017">
    <property type="protein sequence ID" value="MCP9276558.1"/>
    <property type="molecule type" value="Genomic_DNA"/>
</dbReference>
<name>A0ABT1MBK9_9MYCO</name>
<feature type="domain" description="Methyltransferase type 11" evidence="1">
    <location>
        <begin position="50"/>
        <end position="143"/>
    </location>
</feature>
<keyword evidence="2" id="KW-0808">Transferase</keyword>
<dbReference type="Pfam" id="PF08241">
    <property type="entry name" value="Methyltransf_11"/>
    <property type="match status" value="1"/>
</dbReference>
<gene>
    <name evidence="2" type="ORF">NM203_30670</name>
</gene>
<protein>
    <submittedName>
        <fullName evidence="2">Class I SAM-dependent methyltransferase</fullName>
    </submittedName>
</protein>
<dbReference type="PANTHER" id="PTHR43591">
    <property type="entry name" value="METHYLTRANSFERASE"/>
    <property type="match status" value="1"/>
</dbReference>
<evidence type="ECO:0000313" key="3">
    <source>
        <dbReference type="Proteomes" id="UP001651690"/>
    </source>
</evidence>
<keyword evidence="3" id="KW-1185">Reference proteome</keyword>
<evidence type="ECO:0000259" key="1">
    <source>
        <dbReference type="Pfam" id="PF08241"/>
    </source>
</evidence>
<dbReference type="SUPFAM" id="SSF53335">
    <property type="entry name" value="S-adenosyl-L-methionine-dependent methyltransferases"/>
    <property type="match status" value="1"/>
</dbReference>
<proteinExistence type="predicted"/>
<dbReference type="GO" id="GO:0008168">
    <property type="term" value="F:methyltransferase activity"/>
    <property type="evidence" value="ECO:0007669"/>
    <property type="project" value="UniProtKB-KW"/>
</dbReference>